<dbReference type="PANTHER" id="PTHR34613:SF1">
    <property type="entry name" value="SLL6017 PROTEIN"/>
    <property type="match status" value="1"/>
</dbReference>
<keyword evidence="2" id="KW-1185">Reference proteome</keyword>
<evidence type="ECO:0000313" key="1">
    <source>
        <dbReference type="EMBL" id="MFD0850835.1"/>
    </source>
</evidence>
<organism evidence="1 2">
    <name type="scientific">Actinomadura adrarensis</name>
    <dbReference type="NCBI Taxonomy" id="1819600"/>
    <lineage>
        <taxon>Bacteria</taxon>
        <taxon>Bacillati</taxon>
        <taxon>Actinomycetota</taxon>
        <taxon>Actinomycetes</taxon>
        <taxon>Streptosporangiales</taxon>
        <taxon>Thermomonosporaceae</taxon>
        <taxon>Actinomadura</taxon>
    </lineage>
</organism>
<proteinExistence type="predicted"/>
<comment type="caution">
    <text evidence="1">The sequence shown here is derived from an EMBL/GenBank/DDBJ whole genome shotgun (WGS) entry which is preliminary data.</text>
</comment>
<accession>A0ABW3C8S0</accession>
<dbReference type="EMBL" id="JBHTIR010000147">
    <property type="protein sequence ID" value="MFD0850835.1"/>
    <property type="molecule type" value="Genomic_DNA"/>
</dbReference>
<evidence type="ECO:0000313" key="2">
    <source>
        <dbReference type="Proteomes" id="UP001597083"/>
    </source>
</evidence>
<dbReference type="Proteomes" id="UP001597083">
    <property type="component" value="Unassembled WGS sequence"/>
</dbReference>
<sequence>MTGSPHEALHRIFQEDTSLFTRTLHRVLGVQMPIPHAVSVISPDLTDTRPMERRADTVLLAESEFRNQIVVVESQTDPEEQKRRRWPYYVSYLHDKHECDVTLLVVCSKEKTAKWARGPFTIGPPGNPCQVTRPFVLGPDNVPIINDLGHASQDVVFTVFSALTHSRSPQAAAILNVLAAALDTIDTDSAGFLAEFTEIGLGETAARSAWRTLMSAQSYRYQSEYACQLRSEAKAELRAEVEAEVKAEGKAELVLRVLKRRGIHVPSSTRDQILSCTETTTLERWFDRALDARSIEDVFN</sequence>
<dbReference type="PANTHER" id="PTHR34613">
    <property type="entry name" value="SLL0800 PROTEIN"/>
    <property type="match status" value="1"/>
</dbReference>
<protein>
    <recommendedName>
        <fullName evidence="3">Rpn family recombination-promoting nuclease/putative transposase</fullName>
    </recommendedName>
</protein>
<name>A0ABW3C8S0_9ACTN</name>
<reference evidence="2" key="1">
    <citation type="journal article" date="2019" name="Int. J. Syst. Evol. Microbiol.">
        <title>The Global Catalogue of Microorganisms (GCM) 10K type strain sequencing project: providing services to taxonomists for standard genome sequencing and annotation.</title>
        <authorList>
            <consortium name="The Broad Institute Genomics Platform"/>
            <consortium name="The Broad Institute Genome Sequencing Center for Infectious Disease"/>
            <person name="Wu L."/>
            <person name="Ma J."/>
        </authorList>
    </citation>
    <scope>NUCLEOTIDE SEQUENCE [LARGE SCALE GENOMIC DNA]</scope>
    <source>
        <strain evidence="2">JCM 31696</strain>
    </source>
</reference>
<evidence type="ECO:0008006" key="3">
    <source>
        <dbReference type="Google" id="ProtNLM"/>
    </source>
</evidence>
<gene>
    <name evidence="1" type="ORF">ACFQ07_01185</name>
</gene>